<feature type="transmembrane region" description="Helical" evidence="1">
    <location>
        <begin position="29"/>
        <end position="51"/>
    </location>
</feature>
<reference evidence="2 3" key="1">
    <citation type="journal article" date="2016" name="Environ. Microbiol.">
        <title>Genomic resolution of a cold subsurface aquifer community provides metabolic insights for novel microbes adapted to high CO concentrations.</title>
        <authorList>
            <person name="Probst A.J."/>
            <person name="Castelle C.J."/>
            <person name="Singh A."/>
            <person name="Brown C.T."/>
            <person name="Anantharaman K."/>
            <person name="Sharon I."/>
            <person name="Hug L.A."/>
            <person name="Burstein D."/>
            <person name="Emerson J.B."/>
            <person name="Thomas B.C."/>
            <person name="Banfield J.F."/>
        </authorList>
    </citation>
    <scope>NUCLEOTIDE SEQUENCE [LARGE SCALE GENOMIC DNA]</scope>
    <source>
        <strain evidence="2">CG1_02_32_51</strain>
    </source>
</reference>
<comment type="caution">
    <text evidence="2">The sequence shown here is derived from an EMBL/GenBank/DDBJ whole genome shotgun (WGS) entry which is preliminary data.</text>
</comment>
<protein>
    <submittedName>
        <fullName evidence="2">Uncharacterized protein</fullName>
    </submittedName>
</protein>
<evidence type="ECO:0000256" key="1">
    <source>
        <dbReference type="SAM" id="Phobius"/>
    </source>
</evidence>
<dbReference type="Proteomes" id="UP000181941">
    <property type="component" value="Unassembled WGS sequence"/>
</dbReference>
<dbReference type="STRING" id="1805238.AUJ23_00935"/>
<name>A0A1J4U669_9BACT</name>
<evidence type="ECO:0000313" key="3">
    <source>
        <dbReference type="Proteomes" id="UP000181941"/>
    </source>
</evidence>
<proteinExistence type="predicted"/>
<dbReference type="AlphaFoldDB" id="A0A1J4U669"/>
<keyword evidence="1" id="KW-0472">Membrane</keyword>
<evidence type="ECO:0000313" key="2">
    <source>
        <dbReference type="EMBL" id="OIO20108.1"/>
    </source>
</evidence>
<organism evidence="2 3">
    <name type="scientific">Candidatus Magasanikbacteria bacterium CG1_02_32_51</name>
    <dbReference type="NCBI Taxonomy" id="1805238"/>
    <lineage>
        <taxon>Bacteria</taxon>
        <taxon>Candidatus Magasanikiibacteriota</taxon>
    </lineage>
</organism>
<accession>A0A1J4U669</accession>
<keyword evidence="1" id="KW-0812">Transmembrane</keyword>
<gene>
    <name evidence="2" type="ORF">AUJ23_00935</name>
</gene>
<dbReference type="EMBL" id="MNVC01000012">
    <property type="protein sequence ID" value="OIO20108.1"/>
    <property type="molecule type" value="Genomic_DNA"/>
</dbReference>
<keyword evidence="1" id="KW-1133">Transmembrane helix</keyword>
<sequence length="225" mass="26145">MRQEIDKIKIKEPPIEELNKQRSCLKSSCATGCGCFTILFIISILLLKFSFGPTSKELKDLPENFTNKIPIYDVNNIEKISHTSGKEKSTKIERTAFLPKLVLSPFIIYFDKNNKYIPRTKPENEKMTNIDKLISFMQKPLSDERDIYKIEWIELDATQDFLLEYYKTELKKKGFEIGQESDNKDIKEFTFSENAENITGVLYTVDNQDTKYTDYMSVTVNVPSD</sequence>